<reference evidence="2 3" key="1">
    <citation type="submission" date="2019-03" db="EMBL/GenBank/DDBJ databases">
        <title>Genomics of glacier-inhabiting Cryobacterium strains.</title>
        <authorList>
            <person name="Liu Q."/>
            <person name="Xin Y.-H."/>
        </authorList>
    </citation>
    <scope>NUCLEOTIDE SEQUENCE [LARGE SCALE GENOMIC DNA]</scope>
    <source>
        <strain evidence="2 3">MDT1-3</strain>
    </source>
</reference>
<evidence type="ECO:0000313" key="2">
    <source>
        <dbReference type="EMBL" id="TFC19800.1"/>
    </source>
</evidence>
<accession>A0A4R8X1K2</accession>
<gene>
    <name evidence="2" type="ORF">E3O19_02275</name>
</gene>
<dbReference type="Proteomes" id="UP000298412">
    <property type="component" value="Unassembled WGS sequence"/>
</dbReference>
<sequence length="59" mass="5234">MPGSVSAGGASVPGSVSAGGASVPGSVSAGGASVPGPGSGDQHGALGEAHALVAHRTEK</sequence>
<dbReference type="AlphaFoldDB" id="A0A4R8X1K2"/>
<dbReference type="EMBL" id="SOFP01000010">
    <property type="protein sequence ID" value="TFC19800.1"/>
    <property type="molecule type" value="Genomic_DNA"/>
</dbReference>
<keyword evidence="3" id="KW-1185">Reference proteome</keyword>
<proteinExistence type="predicted"/>
<evidence type="ECO:0000313" key="3">
    <source>
        <dbReference type="Proteomes" id="UP000298412"/>
    </source>
</evidence>
<feature type="region of interest" description="Disordered" evidence="1">
    <location>
        <begin position="1"/>
        <end position="59"/>
    </location>
</feature>
<organism evidence="2 3">
    <name type="scientific">Cryobacterium algoritolerans</name>
    <dbReference type="NCBI Taxonomy" id="1259184"/>
    <lineage>
        <taxon>Bacteria</taxon>
        <taxon>Bacillati</taxon>
        <taxon>Actinomycetota</taxon>
        <taxon>Actinomycetes</taxon>
        <taxon>Micrococcales</taxon>
        <taxon>Microbacteriaceae</taxon>
        <taxon>Cryobacterium</taxon>
    </lineage>
</organism>
<feature type="compositionally biased region" description="Low complexity" evidence="1">
    <location>
        <begin position="1"/>
        <end position="36"/>
    </location>
</feature>
<evidence type="ECO:0000256" key="1">
    <source>
        <dbReference type="SAM" id="MobiDB-lite"/>
    </source>
</evidence>
<protein>
    <submittedName>
        <fullName evidence="2">Uncharacterized protein</fullName>
    </submittedName>
</protein>
<comment type="caution">
    <text evidence="2">The sequence shown here is derived from an EMBL/GenBank/DDBJ whole genome shotgun (WGS) entry which is preliminary data.</text>
</comment>
<name>A0A4R8X1K2_9MICO</name>